<sequence>MTAMPRRSSVETEDGTRTATTWRSRRRPSRVTTMTGAAAAYGWTRGGDGGARALVARVLSLVGEVAYKLALPATSLIYPVVHVSQLKKALVPSKVVYSQLPRIQSTAGTSVVPSQVLDRCFIWKGSKMVEHLLVRWSGDDPHVVTWENDQELRRRFPDSEAWGQASTAGGGDVTAAASVAGSSKQKPVAQPVNRPRREKQPNSRFPASVWTQ</sequence>
<gene>
    <name evidence="3" type="ordered locus">LOC_Os12g15790</name>
</gene>
<proteinExistence type="predicted"/>
<reference evidence="3" key="1">
    <citation type="journal article" date="2005" name="BMC Biol.">
        <title>The sequence of rice chromosomes 11 and 12, rich in disease resistance genes and recent gene duplications.</title>
        <authorList>
            <consortium name="The rice chromosomes 11 and 12 sequencing consortia"/>
        </authorList>
    </citation>
    <scope>NUCLEOTIDE SEQUENCE [LARGE SCALE GENOMIC DNA]</scope>
</reference>
<feature type="compositionally biased region" description="Polar residues" evidence="1">
    <location>
        <begin position="202"/>
        <end position="212"/>
    </location>
</feature>
<organism evidence="3">
    <name type="scientific">Oryza sativa subsp. japonica</name>
    <name type="common">Rice</name>
    <dbReference type="NCBI Taxonomy" id="39947"/>
    <lineage>
        <taxon>Eukaryota</taxon>
        <taxon>Viridiplantae</taxon>
        <taxon>Streptophyta</taxon>
        <taxon>Embryophyta</taxon>
        <taxon>Tracheophyta</taxon>
        <taxon>Spermatophyta</taxon>
        <taxon>Magnoliopsida</taxon>
        <taxon>Liliopsida</taxon>
        <taxon>Poales</taxon>
        <taxon>Poaceae</taxon>
        <taxon>BOP clade</taxon>
        <taxon>Oryzoideae</taxon>
        <taxon>Oryzeae</taxon>
        <taxon>Oryzinae</taxon>
        <taxon>Oryza</taxon>
        <taxon>Oryza sativa</taxon>
    </lineage>
</organism>
<reference evidence="3" key="3">
    <citation type="submission" date="2006-01" db="EMBL/GenBank/DDBJ databases">
        <authorList>
            <person name="Buell R."/>
        </authorList>
    </citation>
    <scope>NUCLEOTIDE SEQUENCE</scope>
</reference>
<evidence type="ECO:0000259" key="2">
    <source>
        <dbReference type="Pfam" id="PF24626"/>
    </source>
</evidence>
<reference evidence="3" key="2">
    <citation type="submission" date="2005-04" db="EMBL/GenBank/DDBJ databases">
        <authorList>
            <person name="Buell C.R."/>
            <person name="Wing R.A."/>
            <person name="McCombie W.A."/>
            <person name="Ouyang S."/>
        </authorList>
    </citation>
    <scope>NUCLEOTIDE SEQUENCE</scope>
</reference>
<dbReference type="InterPro" id="IPR056924">
    <property type="entry name" value="SH3_Tf2-1"/>
</dbReference>
<dbReference type="Pfam" id="PF24626">
    <property type="entry name" value="SH3_Tf2-1"/>
    <property type="match status" value="1"/>
</dbReference>
<feature type="region of interest" description="Disordered" evidence="1">
    <location>
        <begin position="1"/>
        <end position="29"/>
    </location>
</feature>
<feature type="region of interest" description="Disordered" evidence="1">
    <location>
        <begin position="159"/>
        <end position="212"/>
    </location>
</feature>
<dbReference type="AlphaFoldDB" id="Q2QUM1"/>
<dbReference type="EMBL" id="DP000011">
    <property type="protein sequence ID" value="ABA97315.1"/>
    <property type="molecule type" value="Genomic_DNA"/>
</dbReference>
<evidence type="ECO:0000313" key="3">
    <source>
        <dbReference type="EMBL" id="ABA97315.1"/>
    </source>
</evidence>
<name>Q2QUM1_ORYSJ</name>
<accession>Q2QUM1</accession>
<evidence type="ECO:0000256" key="1">
    <source>
        <dbReference type="SAM" id="MobiDB-lite"/>
    </source>
</evidence>
<feature type="domain" description="Tf2-1-like SH3-like" evidence="2">
    <location>
        <begin position="57"/>
        <end position="89"/>
    </location>
</feature>
<protein>
    <submittedName>
        <fullName evidence="3">Retrotransposon protein, putative, unclassified</fullName>
    </submittedName>
</protein>